<evidence type="ECO:0000256" key="4">
    <source>
        <dbReference type="ARBA" id="ARBA00022989"/>
    </source>
</evidence>
<dbReference type="PANTHER" id="PTHR12778">
    <property type="entry name" value="SOLUTE CARRIER FAMILY 33 ACETYL-COA TRANSPORTER -RELATED"/>
    <property type="match status" value="1"/>
</dbReference>
<dbReference type="InterPro" id="IPR011701">
    <property type="entry name" value="MFS"/>
</dbReference>
<organism evidence="7">
    <name type="scientific">Desulfobacca acetoxidans</name>
    <dbReference type="NCBI Taxonomy" id="60893"/>
    <lineage>
        <taxon>Bacteria</taxon>
        <taxon>Pseudomonadati</taxon>
        <taxon>Thermodesulfobacteriota</taxon>
        <taxon>Desulfobaccia</taxon>
        <taxon>Desulfobaccales</taxon>
        <taxon>Desulfobaccaceae</taxon>
        <taxon>Desulfobacca</taxon>
    </lineage>
</organism>
<dbReference type="Pfam" id="PF07690">
    <property type="entry name" value="MFS_1"/>
    <property type="match status" value="1"/>
</dbReference>
<evidence type="ECO:0000256" key="3">
    <source>
        <dbReference type="ARBA" id="ARBA00022692"/>
    </source>
</evidence>
<evidence type="ECO:0000256" key="5">
    <source>
        <dbReference type="ARBA" id="ARBA00023136"/>
    </source>
</evidence>
<feature type="transmembrane region" description="Helical" evidence="6">
    <location>
        <begin position="15"/>
        <end position="40"/>
    </location>
</feature>
<evidence type="ECO:0000256" key="1">
    <source>
        <dbReference type="ARBA" id="ARBA00004141"/>
    </source>
</evidence>
<feature type="transmembrane region" description="Helical" evidence="6">
    <location>
        <begin position="105"/>
        <end position="128"/>
    </location>
</feature>
<reference evidence="7" key="1">
    <citation type="journal article" date="2020" name="mSystems">
        <title>Genome- and Community-Level Interaction Insights into Carbon Utilization and Element Cycling Functions of Hydrothermarchaeota in Hydrothermal Sediment.</title>
        <authorList>
            <person name="Zhou Z."/>
            <person name="Liu Y."/>
            <person name="Xu W."/>
            <person name="Pan J."/>
            <person name="Luo Z.H."/>
            <person name="Li M."/>
        </authorList>
    </citation>
    <scope>NUCLEOTIDE SEQUENCE [LARGE SCALE GENOMIC DNA]</scope>
    <source>
        <strain evidence="7">SpSt-776</strain>
    </source>
</reference>
<feature type="transmembrane region" description="Helical" evidence="6">
    <location>
        <begin position="397"/>
        <end position="422"/>
    </location>
</feature>
<dbReference type="Gene3D" id="1.20.1250.20">
    <property type="entry name" value="MFS general substrate transporter like domains"/>
    <property type="match status" value="1"/>
</dbReference>
<feature type="transmembrane region" description="Helical" evidence="6">
    <location>
        <begin position="78"/>
        <end position="99"/>
    </location>
</feature>
<evidence type="ECO:0000256" key="6">
    <source>
        <dbReference type="SAM" id="Phobius"/>
    </source>
</evidence>
<accession>A0A7C3SHW9</accession>
<evidence type="ECO:0000256" key="2">
    <source>
        <dbReference type="ARBA" id="ARBA00022448"/>
    </source>
</evidence>
<keyword evidence="2" id="KW-0813">Transport</keyword>
<keyword evidence="3 6" id="KW-0812">Transmembrane</keyword>
<dbReference type="PANTHER" id="PTHR12778:SF10">
    <property type="entry name" value="MAJOR FACILITATOR SUPERFAMILY DOMAIN-CONTAINING PROTEIN 3"/>
    <property type="match status" value="1"/>
</dbReference>
<protein>
    <submittedName>
        <fullName evidence="7">MFS transporter</fullName>
    </submittedName>
</protein>
<feature type="transmembrane region" description="Helical" evidence="6">
    <location>
        <begin position="373"/>
        <end position="391"/>
    </location>
</feature>
<dbReference type="InterPro" id="IPR036259">
    <property type="entry name" value="MFS_trans_sf"/>
</dbReference>
<keyword evidence="4 6" id="KW-1133">Transmembrane helix</keyword>
<gene>
    <name evidence="7" type="ORF">ENV62_01600</name>
</gene>
<dbReference type="GO" id="GO:0022857">
    <property type="term" value="F:transmembrane transporter activity"/>
    <property type="evidence" value="ECO:0007669"/>
    <property type="project" value="InterPro"/>
</dbReference>
<dbReference type="GO" id="GO:0016020">
    <property type="term" value="C:membrane"/>
    <property type="evidence" value="ECO:0007669"/>
    <property type="project" value="UniProtKB-SubCell"/>
</dbReference>
<sequence length="435" mass="47395">MPNAPAPQLSLPLKLWVVGVLYFAEGVPYGFVVTTLSFFLRTQGVPLPQIGLLSLLGLAWSFKLLWSPLVDRHGASRASWLVPAQVAIILCLLGLTYQVGQPVTLSFWLLVGLLCVASATQDLAVDAYTIDLLETRELGIANGIRNGTYRAGALAAGSGLLIASDLLGWRPSFVGLVVVMAALLVTILVFPPFRLPRPRAPEANPGRKGGWQTIRLAYETLHQHPHFWVIVVFTLTYKAGDALMASMISPFWKDQGFSATQFGTVSGILGSVATILGGLVGGVFTSRWGIGRGIWVMGIFQAFSNLGYWAAAFPGMNHRVLFELNLPLVDRLIPVYPIYLASQGESFSSGLGSAAFMAFLMSLCDKRFSAMHYAFFAMLFSFGARVFGYLGGWGAAYFGYATFFFLSFLAAWPAFALLPWVLPAVRQIENRKNTN</sequence>
<name>A0A7C3SHW9_9BACT</name>
<feature type="transmembrane region" description="Helical" evidence="6">
    <location>
        <begin position="227"/>
        <end position="252"/>
    </location>
</feature>
<dbReference type="SUPFAM" id="SSF103473">
    <property type="entry name" value="MFS general substrate transporter"/>
    <property type="match status" value="1"/>
</dbReference>
<dbReference type="AlphaFoldDB" id="A0A7C3SHW9"/>
<feature type="transmembrane region" description="Helical" evidence="6">
    <location>
        <begin position="336"/>
        <end position="361"/>
    </location>
</feature>
<comment type="subcellular location">
    <subcellularLocation>
        <location evidence="1">Membrane</location>
        <topology evidence="1">Multi-pass membrane protein</topology>
    </subcellularLocation>
</comment>
<keyword evidence="5 6" id="KW-0472">Membrane</keyword>
<proteinExistence type="predicted"/>
<feature type="transmembrane region" description="Helical" evidence="6">
    <location>
        <begin position="264"/>
        <end position="284"/>
    </location>
</feature>
<dbReference type="EMBL" id="DTHB01000016">
    <property type="protein sequence ID" value="HGB13924.1"/>
    <property type="molecule type" value="Genomic_DNA"/>
</dbReference>
<evidence type="ECO:0000313" key="7">
    <source>
        <dbReference type="EMBL" id="HGB13924.1"/>
    </source>
</evidence>
<comment type="caution">
    <text evidence="7">The sequence shown here is derived from an EMBL/GenBank/DDBJ whole genome shotgun (WGS) entry which is preliminary data.</text>
</comment>
<feature type="transmembrane region" description="Helical" evidence="6">
    <location>
        <begin position="46"/>
        <end position="66"/>
    </location>
</feature>
<dbReference type="InterPro" id="IPR004752">
    <property type="entry name" value="AmpG_permease/AT-1"/>
</dbReference>
<feature type="transmembrane region" description="Helical" evidence="6">
    <location>
        <begin position="173"/>
        <end position="190"/>
    </location>
</feature>
<feature type="transmembrane region" description="Helical" evidence="6">
    <location>
        <begin position="296"/>
        <end position="316"/>
    </location>
</feature>